<proteinExistence type="predicted"/>
<evidence type="ECO:0000256" key="1">
    <source>
        <dbReference type="SAM" id="Phobius"/>
    </source>
</evidence>
<evidence type="ECO:0000313" key="2">
    <source>
        <dbReference type="EMBL" id="OGE75709.1"/>
    </source>
</evidence>
<name>A0A1F5NDG6_9BACT</name>
<sequence length="72" mass="8188">MKNMNPDQLGQWSVWAGCLGVLSFLVSLILLWQGTSSIVLDKFDHKDFYYAGAGLLYIAIWIKLGAIFHQRK</sequence>
<comment type="caution">
    <text evidence="2">The sequence shown here is derived from an EMBL/GenBank/DDBJ whole genome shotgun (WGS) entry which is preliminary data.</text>
</comment>
<feature type="transmembrane region" description="Helical" evidence="1">
    <location>
        <begin position="12"/>
        <end position="32"/>
    </location>
</feature>
<reference evidence="2 3" key="1">
    <citation type="journal article" date="2016" name="Nat. Commun.">
        <title>Thousands of microbial genomes shed light on interconnected biogeochemical processes in an aquifer system.</title>
        <authorList>
            <person name="Anantharaman K."/>
            <person name="Brown C.T."/>
            <person name="Hug L.A."/>
            <person name="Sharon I."/>
            <person name="Castelle C.J."/>
            <person name="Probst A.J."/>
            <person name="Thomas B.C."/>
            <person name="Singh A."/>
            <person name="Wilkins M.J."/>
            <person name="Karaoz U."/>
            <person name="Brodie E.L."/>
            <person name="Williams K.H."/>
            <person name="Hubbard S.S."/>
            <person name="Banfield J.F."/>
        </authorList>
    </citation>
    <scope>NUCLEOTIDE SEQUENCE [LARGE SCALE GENOMIC DNA]</scope>
</reference>
<protein>
    <submittedName>
        <fullName evidence="2">Uncharacterized protein</fullName>
    </submittedName>
</protein>
<keyword evidence="1" id="KW-1133">Transmembrane helix</keyword>
<gene>
    <name evidence="2" type="ORF">A3K06_00325</name>
</gene>
<dbReference type="EMBL" id="MFEG01000026">
    <property type="protein sequence ID" value="OGE75709.1"/>
    <property type="molecule type" value="Genomic_DNA"/>
</dbReference>
<organism evidence="2 3">
    <name type="scientific">Candidatus Doudnabacteria bacterium RIFCSPHIGHO2_01_52_17</name>
    <dbReference type="NCBI Taxonomy" id="1817820"/>
    <lineage>
        <taxon>Bacteria</taxon>
        <taxon>Candidatus Doudnaibacteriota</taxon>
    </lineage>
</organism>
<accession>A0A1F5NDG6</accession>
<evidence type="ECO:0000313" key="3">
    <source>
        <dbReference type="Proteomes" id="UP000176547"/>
    </source>
</evidence>
<keyword evidence="1" id="KW-0472">Membrane</keyword>
<dbReference type="Proteomes" id="UP000176547">
    <property type="component" value="Unassembled WGS sequence"/>
</dbReference>
<keyword evidence="1" id="KW-0812">Transmembrane</keyword>
<feature type="transmembrane region" description="Helical" evidence="1">
    <location>
        <begin position="48"/>
        <end position="68"/>
    </location>
</feature>
<dbReference type="PROSITE" id="PS51257">
    <property type="entry name" value="PROKAR_LIPOPROTEIN"/>
    <property type="match status" value="1"/>
</dbReference>
<dbReference type="AlphaFoldDB" id="A0A1F5NDG6"/>